<accession>A0AAV7ESU8</accession>
<sequence length="70" mass="7510">MAGRPCTRGARGGAPPCAGSGLNRSFNRSSDGQIKSNSKPVIEESYGDEDDEQSETLSGDEDEDDERAFR</sequence>
<keyword evidence="3" id="KW-1185">Reference proteome</keyword>
<feature type="compositionally biased region" description="Acidic residues" evidence="1">
    <location>
        <begin position="45"/>
        <end position="70"/>
    </location>
</feature>
<dbReference type="Proteomes" id="UP000825729">
    <property type="component" value="Unassembled WGS sequence"/>
</dbReference>
<evidence type="ECO:0000313" key="2">
    <source>
        <dbReference type="EMBL" id="KAG9451950.1"/>
    </source>
</evidence>
<name>A0AAV7ESU8_ARIFI</name>
<feature type="region of interest" description="Disordered" evidence="1">
    <location>
        <begin position="1"/>
        <end position="70"/>
    </location>
</feature>
<gene>
    <name evidence="2" type="ORF">H6P81_004854</name>
</gene>
<comment type="caution">
    <text evidence="2">The sequence shown here is derived from an EMBL/GenBank/DDBJ whole genome shotgun (WGS) entry which is preliminary data.</text>
</comment>
<evidence type="ECO:0000256" key="1">
    <source>
        <dbReference type="SAM" id="MobiDB-lite"/>
    </source>
</evidence>
<proteinExistence type="predicted"/>
<feature type="compositionally biased region" description="Polar residues" evidence="1">
    <location>
        <begin position="22"/>
        <end position="39"/>
    </location>
</feature>
<dbReference type="EMBL" id="JAINDJ010000003">
    <property type="protein sequence ID" value="KAG9451950.1"/>
    <property type="molecule type" value="Genomic_DNA"/>
</dbReference>
<evidence type="ECO:0000313" key="3">
    <source>
        <dbReference type="Proteomes" id="UP000825729"/>
    </source>
</evidence>
<protein>
    <submittedName>
        <fullName evidence="2">Uncharacterized protein</fullName>
    </submittedName>
</protein>
<organism evidence="2 3">
    <name type="scientific">Aristolochia fimbriata</name>
    <name type="common">White veined hardy Dutchman's pipe vine</name>
    <dbReference type="NCBI Taxonomy" id="158543"/>
    <lineage>
        <taxon>Eukaryota</taxon>
        <taxon>Viridiplantae</taxon>
        <taxon>Streptophyta</taxon>
        <taxon>Embryophyta</taxon>
        <taxon>Tracheophyta</taxon>
        <taxon>Spermatophyta</taxon>
        <taxon>Magnoliopsida</taxon>
        <taxon>Magnoliidae</taxon>
        <taxon>Piperales</taxon>
        <taxon>Aristolochiaceae</taxon>
        <taxon>Aristolochia</taxon>
    </lineage>
</organism>
<reference evidence="2 3" key="1">
    <citation type="submission" date="2021-07" db="EMBL/GenBank/DDBJ databases">
        <title>The Aristolochia fimbriata genome: insights into angiosperm evolution, floral development and chemical biosynthesis.</title>
        <authorList>
            <person name="Jiao Y."/>
        </authorList>
    </citation>
    <scope>NUCLEOTIDE SEQUENCE [LARGE SCALE GENOMIC DNA]</scope>
    <source>
        <strain evidence="2">IBCAS-2021</strain>
        <tissue evidence="2">Leaf</tissue>
    </source>
</reference>
<dbReference type="AlphaFoldDB" id="A0AAV7ESU8"/>